<dbReference type="GO" id="GO:0006886">
    <property type="term" value="P:intracellular protein transport"/>
    <property type="evidence" value="ECO:0007669"/>
    <property type="project" value="InterPro"/>
</dbReference>
<dbReference type="InterPro" id="IPR002553">
    <property type="entry name" value="Clathrin/coatomer_adapt-like_N"/>
</dbReference>
<evidence type="ECO:0000256" key="3">
    <source>
        <dbReference type="ARBA" id="ARBA00022490"/>
    </source>
</evidence>
<dbReference type="PANTHER" id="PTHR10635:SF0">
    <property type="entry name" value="COATOMER SUBUNIT BETA"/>
    <property type="match status" value="1"/>
</dbReference>
<organism evidence="15 16">
    <name type="scientific">Ogataea philodendri</name>
    <dbReference type="NCBI Taxonomy" id="1378263"/>
    <lineage>
        <taxon>Eukaryota</taxon>
        <taxon>Fungi</taxon>
        <taxon>Dikarya</taxon>
        <taxon>Ascomycota</taxon>
        <taxon>Saccharomycotina</taxon>
        <taxon>Pichiomycetes</taxon>
        <taxon>Pichiales</taxon>
        <taxon>Pichiaceae</taxon>
        <taxon>Ogataea</taxon>
    </lineage>
</organism>
<keyword evidence="4" id="KW-0677">Repeat</keyword>
<keyword evidence="9 10" id="KW-0968">Cytoplasmic vesicle</keyword>
<feature type="domain" description="Coatomer beta subunit appendage platform" evidence="14">
    <location>
        <begin position="789"/>
        <end position="916"/>
    </location>
</feature>
<evidence type="ECO:0000313" key="16">
    <source>
        <dbReference type="Proteomes" id="UP000769157"/>
    </source>
</evidence>
<dbReference type="InterPro" id="IPR029446">
    <property type="entry name" value="COPB1_appendage_platform_dom"/>
</dbReference>
<accession>A0A9P8P354</accession>
<evidence type="ECO:0000256" key="7">
    <source>
        <dbReference type="ARBA" id="ARBA00023034"/>
    </source>
</evidence>
<dbReference type="PIRSF" id="PIRSF005727">
    <property type="entry name" value="Coatomer_beta_subunit"/>
    <property type="match status" value="1"/>
</dbReference>
<evidence type="ECO:0000256" key="6">
    <source>
        <dbReference type="ARBA" id="ARBA00022927"/>
    </source>
</evidence>
<dbReference type="InterPro" id="IPR011989">
    <property type="entry name" value="ARM-like"/>
</dbReference>
<dbReference type="GO" id="GO:0006891">
    <property type="term" value="P:intra-Golgi vesicle-mediated transport"/>
    <property type="evidence" value="ECO:0007669"/>
    <property type="project" value="TreeGrafter"/>
</dbReference>
<evidence type="ECO:0000256" key="1">
    <source>
        <dbReference type="ARBA" id="ARBA00004255"/>
    </source>
</evidence>
<dbReference type="GO" id="GO:0006888">
    <property type="term" value="P:endoplasmic reticulum to Golgi vesicle-mediated transport"/>
    <property type="evidence" value="ECO:0007669"/>
    <property type="project" value="TreeGrafter"/>
</dbReference>
<dbReference type="Proteomes" id="UP000769157">
    <property type="component" value="Unassembled WGS sequence"/>
</dbReference>
<feature type="region of interest" description="Disordered" evidence="11">
    <location>
        <begin position="1043"/>
        <end position="1072"/>
    </location>
</feature>
<dbReference type="GeneID" id="70236526"/>
<keyword evidence="3 10" id="KW-0963">Cytoplasm</keyword>
<dbReference type="InterPro" id="IPR016024">
    <property type="entry name" value="ARM-type_fold"/>
</dbReference>
<proteinExistence type="predicted"/>
<dbReference type="Pfam" id="PF14806">
    <property type="entry name" value="Coatomer_b_Cpla"/>
    <property type="match status" value="1"/>
</dbReference>
<sequence>MSADVAYTLVYEFKNQLEKGDDERKIEVMKQILITMLNSDPMPGLLMHIIRYVMPSRNKDLKKLLYFYWEICPKYEQDGKLKHEMILVCNAIQHDLQHANEYIRGSTLRFLSKLKEPELLEPLVPSSRQCLEHRHAYVRKNAVFAIYSIFKVSDHLIPDAAELLTDFLAVENDPTCKRNAFVCLGQLDREAALRFIQSQVVSSIDPSIQLAIVEFIRKDAVAAPELKPHYLHIISELLESSNNAVIYEAASTLSVLSNSQVAVTSAASKFIELAVKEPDNNVKLIALEIVDELHRKNEDLLHDMCLDILRVLSSPSLDVREKAIELTLSLVSSKNVDDVVKLLKKELQKTTTSNEEKSTEYRQLLISAIHTCAIQFHEVAASVVDLILDFIPELNTTAASEVITFVKQVVEKFPDLRSSIIQRLIISLKTIKSGKVFRGTLWIIGEYSLDEKDIQSAWKAIRSSLGEIPILSSERQGHGDDEEDEVKTNGHSGPKILADGTYATEVALGDSSTSNGFGHTKHPLRALLLEGDFYLGSVLASTLVKMVLRLSKISSRTDLLNALKAEAMLIMVSILRVGESSIVKKRIDEDSAERILSCVRFLSEDGKDESLIDEAFLDDTKEAYKQQLALEAQQQKDKELANLQNNAEQVDDAIVFRQLSTKDKVEDVDQQDLTLAAGNTVVKEDLSSRLKKIKQLTGFSDPVYAEAYVKVHQFDVTLDVLLVNQTTSTLRNLSLEFATLGDLKVVDKPTTQNIGPHGFHRVQTTIKVTSADTGVIFGNIVYDGQHADENTIVILSDLHVDIMDYIKPATCTEAQFRKMWNEFEWENKISVKSNLATLKEYLDELLEGTNMNNLTPGAVIGEECQFLSANLYSRSSFGEDALANLCIEKSADGPIVGHVRIRSKGQGLALSLGDKVAAIARKTSQAVVAQQAAGGSRRVGVWSSVLPRPVSYFTDTLSVASIAPAGTHELAAAGLKHAHCFFHPIDADSGARSALVWQQVPGTGPGVCNDSVFGGLQHVGRKLLCLGHVHVVVVSETLRGRVPGARRDGQHGVPVGNPHSDDPLLQSDLPAV</sequence>
<gene>
    <name evidence="15" type="ORF">OGAPHI_004561</name>
</gene>
<evidence type="ECO:0000259" key="13">
    <source>
        <dbReference type="Pfam" id="PF07718"/>
    </source>
</evidence>
<dbReference type="GO" id="GO:0005198">
    <property type="term" value="F:structural molecule activity"/>
    <property type="evidence" value="ECO:0007669"/>
    <property type="project" value="InterPro"/>
</dbReference>
<dbReference type="Gene3D" id="1.25.10.10">
    <property type="entry name" value="Leucine-rich Repeat Variant"/>
    <property type="match status" value="1"/>
</dbReference>
<feature type="domain" description="Clathrin/coatomer adaptor adaptin-like N-terminal" evidence="12">
    <location>
        <begin position="12"/>
        <end position="474"/>
    </location>
</feature>
<evidence type="ECO:0000259" key="14">
    <source>
        <dbReference type="Pfam" id="PF14806"/>
    </source>
</evidence>
<keyword evidence="5 10" id="KW-0931">ER-Golgi transport</keyword>
<feature type="domain" description="Coatomer beta subunit C-terminal" evidence="13">
    <location>
        <begin position="650"/>
        <end position="784"/>
    </location>
</feature>
<dbReference type="InterPro" id="IPR016460">
    <property type="entry name" value="COPB1"/>
</dbReference>
<comment type="function">
    <text evidence="10">The coatomer is a cytosolic protein complex that binds to dilysine motifs and reversibly associates with Golgi non-clathrin-coated vesicles, which further mediate biosynthetic protein transport from the ER, via the Golgi up to the trans Golgi network. Coatomer complex is required for budding from Golgi membranes, and is essential for the retrograde Golgi-to-ER transport of dilysine-tagged proteins.</text>
</comment>
<evidence type="ECO:0000259" key="12">
    <source>
        <dbReference type="Pfam" id="PF01602"/>
    </source>
</evidence>
<evidence type="ECO:0000256" key="5">
    <source>
        <dbReference type="ARBA" id="ARBA00022892"/>
    </source>
</evidence>
<dbReference type="Pfam" id="PF01602">
    <property type="entry name" value="Adaptin_N"/>
    <property type="match status" value="1"/>
</dbReference>
<dbReference type="SUPFAM" id="SSF48371">
    <property type="entry name" value="ARM repeat"/>
    <property type="match status" value="1"/>
</dbReference>
<dbReference type="GO" id="GO:0000139">
    <property type="term" value="C:Golgi membrane"/>
    <property type="evidence" value="ECO:0007669"/>
    <property type="project" value="UniProtKB-SubCell"/>
</dbReference>
<evidence type="ECO:0000256" key="8">
    <source>
        <dbReference type="ARBA" id="ARBA00023136"/>
    </source>
</evidence>
<dbReference type="PANTHER" id="PTHR10635">
    <property type="entry name" value="COATOMER SUBUNIT BETA"/>
    <property type="match status" value="1"/>
</dbReference>
<evidence type="ECO:0000256" key="9">
    <source>
        <dbReference type="ARBA" id="ARBA00023329"/>
    </source>
</evidence>
<dbReference type="EMBL" id="JAEUBE010000327">
    <property type="protein sequence ID" value="KAH3664210.1"/>
    <property type="molecule type" value="Genomic_DNA"/>
</dbReference>
<keyword evidence="7 10" id="KW-0333">Golgi apparatus</keyword>
<dbReference type="AlphaFoldDB" id="A0A9P8P354"/>
<evidence type="ECO:0000256" key="2">
    <source>
        <dbReference type="ARBA" id="ARBA00022448"/>
    </source>
</evidence>
<comment type="subcellular location">
    <subcellularLocation>
        <location evidence="10">Cytoplasm</location>
    </subcellularLocation>
    <subcellularLocation>
        <location evidence="1 10">Golgi apparatus membrane</location>
        <topology evidence="1 10">Peripheral membrane protein</topology>
        <orientation evidence="1 10">Cytoplasmic side</orientation>
    </subcellularLocation>
    <subcellularLocation>
        <location evidence="10">Cytoplasmic vesicle</location>
        <location evidence="10">COPI-coated vesicle membrane</location>
        <topology evidence="10">Peripheral membrane protein</topology>
        <orientation evidence="10">Cytoplasmic side</orientation>
    </subcellularLocation>
</comment>
<dbReference type="GO" id="GO:0030126">
    <property type="term" value="C:COPI vesicle coat"/>
    <property type="evidence" value="ECO:0007669"/>
    <property type="project" value="InterPro"/>
</dbReference>
<keyword evidence="16" id="KW-1185">Reference proteome</keyword>
<comment type="subunit">
    <text evidence="10">Oligomeric complex that consists of at least the alpha, beta, beta', gamma, delta, epsilon and zeta subunits.</text>
</comment>
<feature type="region of interest" description="Disordered" evidence="11">
    <location>
        <begin position="472"/>
        <end position="491"/>
    </location>
</feature>
<name>A0A9P8P354_9ASCO</name>
<keyword evidence="6 10" id="KW-0653">Protein transport</keyword>
<keyword evidence="8 10" id="KW-0472">Membrane</keyword>
<reference evidence="15" key="2">
    <citation type="submission" date="2021-01" db="EMBL/GenBank/DDBJ databases">
        <authorList>
            <person name="Schikora-Tamarit M.A."/>
        </authorList>
    </citation>
    <scope>NUCLEOTIDE SEQUENCE</scope>
    <source>
        <strain evidence="15">CBS6075</strain>
    </source>
</reference>
<dbReference type="Pfam" id="PF07718">
    <property type="entry name" value="Coatamer_beta_C"/>
    <property type="match status" value="1"/>
</dbReference>
<dbReference type="InterPro" id="IPR011710">
    <property type="entry name" value="Coatomer_bsu_C"/>
</dbReference>
<keyword evidence="2 10" id="KW-0813">Transport</keyword>
<evidence type="ECO:0000256" key="4">
    <source>
        <dbReference type="ARBA" id="ARBA00022737"/>
    </source>
</evidence>
<reference evidence="15" key="1">
    <citation type="journal article" date="2021" name="Open Biol.">
        <title>Shared evolutionary footprints suggest mitochondrial oxidative damage underlies multiple complex I losses in fungi.</title>
        <authorList>
            <person name="Schikora-Tamarit M.A."/>
            <person name="Marcet-Houben M."/>
            <person name="Nosek J."/>
            <person name="Gabaldon T."/>
        </authorList>
    </citation>
    <scope>NUCLEOTIDE SEQUENCE</scope>
    <source>
        <strain evidence="15">CBS6075</strain>
    </source>
</reference>
<evidence type="ECO:0000256" key="10">
    <source>
        <dbReference type="PIRNR" id="PIRNR005727"/>
    </source>
</evidence>
<evidence type="ECO:0000256" key="11">
    <source>
        <dbReference type="SAM" id="MobiDB-lite"/>
    </source>
</evidence>
<dbReference type="RefSeq" id="XP_046060482.1">
    <property type="nucleotide sequence ID" value="XM_046205653.1"/>
</dbReference>
<evidence type="ECO:0000313" key="15">
    <source>
        <dbReference type="EMBL" id="KAH3664210.1"/>
    </source>
</evidence>
<protein>
    <recommendedName>
        <fullName evidence="10">Coatomer subunit beta</fullName>
    </recommendedName>
    <alternativeName>
        <fullName evidence="10">Beta-coat protein</fullName>
    </alternativeName>
</protein>
<dbReference type="OrthoDB" id="10261439at2759"/>
<comment type="caution">
    <text evidence="15">The sequence shown here is derived from an EMBL/GenBank/DDBJ whole genome shotgun (WGS) entry which is preliminary data.</text>
</comment>